<dbReference type="InterPro" id="IPR003423">
    <property type="entry name" value="OMP_efflux"/>
</dbReference>
<dbReference type="PANTHER" id="PTHR30203:SF30">
    <property type="entry name" value="OUTER MEMBRANE PROTEIN-RELATED"/>
    <property type="match status" value="1"/>
</dbReference>
<protein>
    <submittedName>
        <fullName evidence="2">Transporter</fullName>
    </submittedName>
</protein>
<accession>A0A4Q1AWF4</accession>
<dbReference type="AlphaFoldDB" id="A0A4Q1AWF4"/>
<dbReference type="Pfam" id="PF02321">
    <property type="entry name" value="OEP"/>
    <property type="match status" value="1"/>
</dbReference>
<organism evidence="2 3">
    <name type="scientific">Halarcobacter mediterraneus</name>
    <dbReference type="NCBI Taxonomy" id="2023153"/>
    <lineage>
        <taxon>Bacteria</taxon>
        <taxon>Pseudomonadati</taxon>
        <taxon>Campylobacterota</taxon>
        <taxon>Epsilonproteobacteria</taxon>
        <taxon>Campylobacterales</taxon>
        <taxon>Arcobacteraceae</taxon>
        <taxon>Halarcobacter</taxon>
    </lineage>
</organism>
<dbReference type="OrthoDB" id="5333622at2"/>
<dbReference type="RefSeq" id="WP_129060968.1">
    <property type="nucleotide sequence ID" value="NZ_NXIE01000002.1"/>
</dbReference>
<dbReference type="PANTHER" id="PTHR30203">
    <property type="entry name" value="OUTER MEMBRANE CATION EFFLUX PROTEIN"/>
    <property type="match status" value="1"/>
</dbReference>
<proteinExistence type="inferred from homology"/>
<sequence>MKKILLVGVLYTSLFADNLDILNKDKKELRELEKKILKEEHESSKNEWISPININSSLNRNHSFSEETNSLSKGVSLGFSQSIYESGGIEFTIKYANEKYKSDFLAWENQNKQILQTVYETLLEINKINIELKQSEYELKNKEIELTLKRIQYENGDTDITELNNAIMAKNSQFQQNVNLKNSLKQQELILAKYTNLKYDEISLINFDNIEKEKYLKKNIDLLYENSLVNLADTSYKKQKTNYLPKVSVSTSISYSHNENLVSDEKSDNTSGAIGLSLSMPLYDINKKPTLEKAKLEVIKQKLSLIDLKNEISKDFDETLTKIDTYREYNKIIEDNIKLYNDLIEVNQASNAVGMSSDYDLEILKNTKKINEYDLVINDINMQLEYAKLYFKIKVNN</sequence>
<comment type="similarity">
    <text evidence="1">Belongs to the outer membrane factor (OMF) (TC 1.B.17) family.</text>
</comment>
<dbReference type="EMBL" id="NXIE01000002">
    <property type="protein sequence ID" value="RXK13148.1"/>
    <property type="molecule type" value="Genomic_DNA"/>
</dbReference>
<dbReference type="Gene3D" id="1.20.1600.10">
    <property type="entry name" value="Outer membrane efflux proteins (OEP)"/>
    <property type="match status" value="1"/>
</dbReference>
<dbReference type="InterPro" id="IPR010131">
    <property type="entry name" value="MdtP/NodT-like"/>
</dbReference>
<dbReference type="GO" id="GO:0015562">
    <property type="term" value="F:efflux transmembrane transporter activity"/>
    <property type="evidence" value="ECO:0007669"/>
    <property type="project" value="InterPro"/>
</dbReference>
<gene>
    <name evidence="2" type="ORF">CP965_04945</name>
</gene>
<evidence type="ECO:0000313" key="3">
    <source>
        <dbReference type="Proteomes" id="UP000289718"/>
    </source>
</evidence>
<dbReference type="SUPFAM" id="SSF56954">
    <property type="entry name" value="Outer membrane efflux proteins (OEP)"/>
    <property type="match status" value="1"/>
</dbReference>
<comment type="caution">
    <text evidence="2">The sequence shown here is derived from an EMBL/GenBank/DDBJ whole genome shotgun (WGS) entry which is preliminary data.</text>
</comment>
<evidence type="ECO:0000313" key="2">
    <source>
        <dbReference type="EMBL" id="RXK13148.1"/>
    </source>
</evidence>
<evidence type="ECO:0000256" key="1">
    <source>
        <dbReference type="ARBA" id="ARBA00007613"/>
    </source>
</evidence>
<keyword evidence="3" id="KW-1185">Reference proteome</keyword>
<name>A0A4Q1AWF4_9BACT</name>
<dbReference type="Proteomes" id="UP000289718">
    <property type="component" value="Unassembled WGS sequence"/>
</dbReference>
<reference evidence="2 3" key="1">
    <citation type="submission" date="2017-09" db="EMBL/GenBank/DDBJ databases">
        <title>Genomics of the genus Arcobacter.</title>
        <authorList>
            <person name="Perez-Cataluna A."/>
            <person name="Figueras M.J."/>
            <person name="Salas-Masso N."/>
        </authorList>
    </citation>
    <scope>NUCLEOTIDE SEQUENCE [LARGE SCALE GENOMIC DNA]</scope>
    <source>
        <strain evidence="2 3">F156-34</strain>
    </source>
</reference>